<dbReference type="Proteomes" id="UP000004508">
    <property type="component" value="Unassembled WGS sequence"/>
</dbReference>
<dbReference type="EMBL" id="ADVG01000001">
    <property type="protein sequence ID" value="EFH89999.1"/>
    <property type="molecule type" value="Genomic_DNA"/>
</dbReference>
<organism evidence="3 4">
    <name type="scientific">Ktedonobacter racemifer DSM 44963</name>
    <dbReference type="NCBI Taxonomy" id="485913"/>
    <lineage>
        <taxon>Bacteria</taxon>
        <taxon>Bacillati</taxon>
        <taxon>Chloroflexota</taxon>
        <taxon>Ktedonobacteria</taxon>
        <taxon>Ktedonobacterales</taxon>
        <taxon>Ktedonobacteraceae</taxon>
        <taxon>Ktedonobacter</taxon>
    </lineage>
</organism>
<evidence type="ECO:0000313" key="3">
    <source>
        <dbReference type="EMBL" id="EFH89999.1"/>
    </source>
</evidence>
<dbReference type="Pfam" id="PF03795">
    <property type="entry name" value="YCII"/>
    <property type="match status" value="1"/>
</dbReference>
<protein>
    <submittedName>
        <fullName evidence="3">YCII-related protein</fullName>
    </submittedName>
</protein>
<dbReference type="STRING" id="485913.Krac_11594"/>
<reference evidence="3 4" key="1">
    <citation type="journal article" date="2011" name="Stand. Genomic Sci.">
        <title>Non-contiguous finished genome sequence and contextual data of the filamentous soil bacterium Ktedonobacter racemifer type strain (SOSP1-21).</title>
        <authorList>
            <person name="Chang Y.J."/>
            <person name="Land M."/>
            <person name="Hauser L."/>
            <person name="Chertkov O."/>
            <person name="Del Rio T.G."/>
            <person name="Nolan M."/>
            <person name="Copeland A."/>
            <person name="Tice H."/>
            <person name="Cheng J.F."/>
            <person name="Lucas S."/>
            <person name="Han C."/>
            <person name="Goodwin L."/>
            <person name="Pitluck S."/>
            <person name="Ivanova N."/>
            <person name="Ovchinikova G."/>
            <person name="Pati A."/>
            <person name="Chen A."/>
            <person name="Palaniappan K."/>
            <person name="Mavromatis K."/>
            <person name="Liolios K."/>
            <person name="Brettin T."/>
            <person name="Fiebig A."/>
            <person name="Rohde M."/>
            <person name="Abt B."/>
            <person name="Goker M."/>
            <person name="Detter J.C."/>
            <person name="Woyke T."/>
            <person name="Bristow J."/>
            <person name="Eisen J.A."/>
            <person name="Markowitz V."/>
            <person name="Hugenholtz P."/>
            <person name="Kyrpides N.C."/>
            <person name="Klenk H.P."/>
            <person name="Lapidus A."/>
        </authorList>
    </citation>
    <scope>NUCLEOTIDE SEQUENCE [LARGE SCALE GENOMIC DNA]</scope>
    <source>
        <strain evidence="4">DSM 44963</strain>
    </source>
</reference>
<feature type="domain" description="YCII-related" evidence="2">
    <location>
        <begin position="25"/>
        <end position="98"/>
    </location>
</feature>
<comment type="caution">
    <text evidence="3">The sequence shown here is derived from an EMBL/GenBank/DDBJ whole genome shotgun (WGS) entry which is preliminary data.</text>
</comment>
<dbReference type="OrthoDB" id="9807535at2"/>
<evidence type="ECO:0000259" key="2">
    <source>
        <dbReference type="Pfam" id="PF03795"/>
    </source>
</evidence>
<sequence length="121" mass="13469">MKYMIMMFGGLGATLERRTPEWITSMHEFMLKLDGELKESGEVVASHGLVDTSQAKTVRFQNGVPVPTDGPFAEVKESLAGYWIVDVSEGRAIEIASQVVAFIEYPMEVRRIMDESSAPEL</sequence>
<dbReference type="eggNOG" id="COG3795">
    <property type="taxonomic scope" value="Bacteria"/>
</dbReference>
<dbReference type="PANTHER" id="PTHR35174:SF3">
    <property type="entry name" value="BLL7171 PROTEIN"/>
    <property type="match status" value="1"/>
</dbReference>
<dbReference type="InterPro" id="IPR005545">
    <property type="entry name" value="YCII"/>
</dbReference>
<keyword evidence="4" id="KW-1185">Reference proteome</keyword>
<dbReference type="RefSeq" id="WP_007907003.1">
    <property type="nucleotide sequence ID" value="NZ_ADVG01000001.1"/>
</dbReference>
<dbReference type="PANTHER" id="PTHR35174">
    <property type="entry name" value="BLL7171 PROTEIN-RELATED"/>
    <property type="match status" value="1"/>
</dbReference>
<name>D6TCI2_KTERA</name>
<comment type="similarity">
    <text evidence="1">Belongs to the YciI family.</text>
</comment>
<evidence type="ECO:0000313" key="4">
    <source>
        <dbReference type="Proteomes" id="UP000004508"/>
    </source>
</evidence>
<accession>D6TCI2</accession>
<dbReference type="Gene3D" id="3.30.70.1060">
    <property type="entry name" value="Dimeric alpha+beta barrel"/>
    <property type="match status" value="1"/>
</dbReference>
<dbReference type="AlphaFoldDB" id="D6TCI2"/>
<dbReference type="SUPFAM" id="SSF54909">
    <property type="entry name" value="Dimeric alpha+beta barrel"/>
    <property type="match status" value="1"/>
</dbReference>
<dbReference type="InterPro" id="IPR011008">
    <property type="entry name" value="Dimeric_a/b-barrel"/>
</dbReference>
<gene>
    <name evidence="3" type="ORF">Krac_11594</name>
</gene>
<proteinExistence type="inferred from homology"/>
<evidence type="ECO:0000256" key="1">
    <source>
        <dbReference type="ARBA" id="ARBA00007689"/>
    </source>
</evidence>
<dbReference type="InParanoid" id="D6TCI2"/>